<evidence type="ECO:0000313" key="2">
    <source>
        <dbReference type="EMBL" id="TWI01216.1"/>
    </source>
</evidence>
<gene>
    <name evidence="2" type="ORF">IQ05_00788</name>
</gene>
<accession>A0ABY3FL82</accession>
<organism evidence="2 3">
    <name type="scientific">Flavobacterium tiangeerense</name>
    <dbReference type="NCBI Taxonomy" id="459471"/>
    <lineage>
        <taxon>Bacteria</taxon>
        <taxon>Pseudomonadati</taxon>
        <taxon>Bacteroidota</taxon>
        <taxon>Flavobacteriia</taxon>
        <taxon>Flavobacteriales</taxon>
        <taxon>Flavobacteriaceae</taxon>
        <taxon>Flavobacterium</taxon>
    </lineage>
</organism>
<keyword evidence="3" id="KW-1185">Reference proteome</keyword>
<keyword evidence="1" id="KW-1133">Transmembrane helix</keyword>
<name>A0ABY3FL82_9FLAO</name>
<feature type="transmembrane region" description="Helical" evidence="1">
    <location>
        <begin position="7"/>
        <end position="25"/>
    </location>
</feature>
<reference evidence="2 3" key="1">
    <citation type="journal article" date="2015" name="Stand. Genomic Sci.">
        <title>Genomic Encyclopedia of Bacterial and Archaeal Type Strains, Phase III: the genomes of soil and plant-associated and newly described type strains.</title>
        <authorList>
            <person name="Whitman W.B."/>
            <person name="Woyke T."/>
            <person name="Klenk H.P."/>
            <person name="Zhou Y."/>
            <person name="Lilburn T.G."/>
            <person name="Beck B.J."/>
            <person name="De Vos P."/>
            <person name="Vandamme P."/>
            <person name="Eisen J.A."/>
            <person name="Garrity G."/>
            <person name="Hugenholtz P."/>
            <person name="Kyrpides N.C."/>
        </authorList>
    </citation>
    <scope>NUCLEOTIDE SEQUENCE [LARGE SCALE GENOMIC DNA]</scope>
    <source>
        <strain evidence="2 3">CGMCC 1.6847</strain>
    </source>
</reference>
<proteinExistence type="predicted"/>
<dbReference type="EMBL" id="VLKO01000003">
    <property type="protein sequence ID" value="TWI01216.1"/>
    <property type="molecule type" value="Genomic_DNA"/>
</dbReference>
<dbReference type="Pfam" id="PF09527">
    <property type="entry name" value="ATPase_gene1"/>
    <property type="match status" value="1"/>
</dbReference>
<comment type="caution">
    <text evidence="2">The sequence shown here is derived from an EMBL/GenBank/DDBJ whole genome shotgun (WGS) entry which is preliminary data.</text>
</comment>
<dbReference type="InterPro" id="IPR032820">
    <property type="entry name" value="ATPase_put"/>
</dbReference>
<dbReference type="Proteomes" id="UP000317519">
    <property type="component" value="Unassembled WGS sequence"/>
</dbReference>
<dbReference type="RefSeq" id="WP_262711528.1">
    <property type="nucleotide sequence ID" value="NZ_VLKO01000003.1"/>
</dbReference>
<keyword evidence="1" id="KW-0472">Membrane</keyword>
<sequence length="61" mass="6973">MGIPFQMGIVIFLFTYLGIWLDGKYTHGTTPWFTIGLSLFSVFVGLYNVIRQVNNSNKNNK</sequence>
<protein>
    <submittedName>
        <fullName evidence="2">F0F1-ATPase subunit (Ca2+/Mg2+ transporter)</fullName>
    </submittedName>
</protein>
<evidence type="ECO:0000313" key="3">
    <source>
        <dbReference type="Proteomes" id="UP000317519"/>
    </source>
</evidence>
<keyword evidence="1" id="KW-0812">Transmembrane</keyword>
<feature type="transmembrane region" description="Helical" evidence="1">
    <location>
        <begin position="31"/>
        <end position="50"/>
    </location>
</feature>
<evidence type="ECO:0000256" key="1">
    <source>
        <dbReference type="SAM" id="Phobius"/>
    </source>
</evidence>